<keyword evidence="3" id="KW-1185">Reference proteome</keyword>
<proteinExistence type="predicted"/>
<comment type="caution">
    <text evidence="2">The sequence shown here is derived from an EMBL/GenBank/DDBJ whole genome shotgun (WGS) entry which is preliminary data.</text>
</comment>
<feature type="region of interest" description="Disordered" evidence="1">
    <location>
        <begin position="209"/>
        <end position="239"/>
    </location>
</feature>
<feature type="compositionally biased region" description="Polar residues" evidence="1">
    <location>
        <begin position="132"/>
        <end position="141"/>
    </location>
</feature>
<feature type="region of interest" description="Disordered" evidence="1">
    <location>
        <begin position="1"/>
        <end position="30"/>
    </location>
</feature>
<reference evidence="2" key="1">
    <citation type="journal article" date="2023" name="Mol. Phylogenet. Evol.">
        <title>Genome-scale phylogeny and comparative genomics of the fungal order Sordariales.</title>
        <authorList>
            <person name="Hensen N."/>
            <person name="Bonometti L."/>
            <person name="Westerberg I."/>
            <person name="Brannstrom I.O."/>
            <person name="Guillou S."/>
            <person name="Cros-Aarteil S."/>
            <person name="Calhoun S."/>
            <person name="Haridas S."/>
            <person name="Kuo A."/>
            <person name="Mondo S."/>
            <person name="Pangilinan J."/>
            <person name="Riley R."/>
            <person name="LaButti K."/>
            <person name="Andreopoulos B."/>
            <person name="Lipzen A."/>
            <person name="Chen C."/>
            <person name="Yan M."/>
            <person name="Daum C."/>
            <person name="Ng V."/>
            <person name="Clum A."/>
            <person name="Steindorff A."/>
            <person name="Ohm R.A."/>
            <person name="Martin F."/>
            <person name="Silar P."/>
            <person name="Natvig D.O."/>
            <person name="Lalanne C."/>
            <person name="Gautier V."/>
            <person name="Ament-Velasquez S.L."/>
            <person name="Kruys A."/>
            <person name="Hutchinson M.I."/>
            <person name="Powell A.J."/>
            <person name="Barry K."/>
            <person name="Miller A.N."/>
            <person name="Grigoriev I.V."/>
            <person name="Debuchy R."/>
            <person name="Gladieux P."/>
            <person name="Hiltunen Thoren M."/>
            <person name="Johannesson H."/>
        </authorList>
    </citation>
    <scope>NUCLEOTIDE SEQUENCE</scope>
    <source>
        <strain evidence="2">CBS 757.83</strain>
    </source>
</reference>
<organism evidence="2 3">
    <name type="scientific">Parathielavia hyrcaniae</name>
    <dbReference type="NCBI Taxonomy" id="113614"/>
    <lineage>
        <taxon>Eukaryota</taxon>
        <taxon>Fungi</taxon>
        <taxon>Dikarya</taxon>
        <taxon>Ascomycota</taxon>
        <taxon>Pezizomycotina</taxon>
        <taxon>Sordariomycetes</taxon>
        <taxon>Sordariomycetidae</taxon>
        <taxon>Sordariales</taxon>
        <taxon>Chaetomiaceae</taxon>
        <taxon>Parathielavia</taxon>
    </lineage>
</organism>
<gene>
    <name evidence="2" type="ORF">N658DRAFT_501076</name>
</gene>
<dbReference type="AlphaFoldDB" id="A0AAN6PS30"/>
<evidence type="ECO:0000256" key="1">
    <source>
        <dbReference type="SAM" id="MobiDB-lite"/>
    </source>
</evidence>
<dbReference type="EMBL" id="MU863692">
    <property type="protein sequence ID" value="KAK4096902.1"/>
    <property type="molecule type" value="Genomic_DNA"/>
</dbReference>
<feature type="region of interest" description="Disordered" evidence="1">
    <location>
        <begin position="128"/>
        <end position="150"/>
    </location>
</feature>
<accession>A0AAN6PS30</accession>
<name>A0AAN6PS30_9PEZI</name>
<dbReference type="Proteomes" id="UP001305647">
    <property type="component" value="Unassembled WGS sequence"/>
</dbReference>
<sequence length="250" mass="28498">MCEHLPVPNSSVRDYKQSIRHSLTPPSPPSKSYSIVKYLPPWPMAHIETPPSGPPDWLSELRPWIERVKKLRKEIRDRQTSADVVVYNADFQSRFEALDAFIARCGGSSWRSAWKLRRTRMRDWMHALEAGSSPQSPNTESPDTKSPDTEIYNTFKTMRKMCETAADHFLRQSWKYDGKELDSIVQLMENLLRQCYGRRRCLGSLGAHGERPFVNADGEGSEKPPCEDDGGLEPSSLEHGIELITLNRPG</sequence>
<reference evidence="2" key="2">
    <citation type="submission" date="2023-05" db="EMBL/GenBank/DDBJ databases">
        <authorList>
            <consortium name="Lawrence Berkeley National Laboratory"/>
            <person name="Steindorff A."/>
            <person name="Hensen N."/>
            <person name="Bonometti L."/>
            <person name="Westerberg I."/>
            <person name="Brannstrom I.O."/>
            <person name="Guillou S."/>
            <person name="Cros-Aarteil S."/>
            <person name="Calhoun S."/>
            <person name="Haridas S."/>
            <person name="Kuo A."/>
            <person name="Mondo S."/>
            <person name="Pangilinan J."/>
            <person name="Riley R."/>
            <person name="Labutti K."/>
            <person name="Andreopoulos B."/>
            <person name="Lipzen A."/>
            <person name="Chen C."/>
            <person name="Yanf M."/>
            <person name="Daum C."/>
            <person name="Ng V."/>
            <person name="Clum A."/>
            <person name="Ohm R."/>
            <person name="Martin F."/>
            <person name="Silar P."/>
            <person name="Natvig D."/>
            <person name="Lalanne C."/>
            <person name="Gautier V."/>
            <person name="Ament-Velasquez S.L."/>
            <person name="Kruys A."/>
            <person name="Hutchinson M.I."/>
            <person name="Powell A.J."/>
            <person name="Barry K."/>
            <person name="Miller A.N."/>
            <person name="Grigoriev I.V."/>
            <person name="Debuchy R."/>
            <person name="Gladieux P."/>
            <person name="Thoren M.H."/>
            <person name="Johannesson H."/>
        </authorList>
    </citation>
    <scope>NUCLEOTIDE SEQUENCE</scope>
    <source>
        <strain evidence="2">CBS 757.83</strain>
    </source>
</reference>
<evidence type="ECO:0000313" key="2">
    <source>
        <dbReference type="EMBL" id="KAK4096902.1"/>
    </source>
</evidence>
<evidence type="ECO:0000313" key="3">
    <source>
        <dbReference type="Proteomes" id="UP001305647"/>
    </source>
</evidence>
<protein>
    <submittedName>
        <fullName evidence="2">Uncharacterized protein</fullName>
    </submittedName>
</protein>